<dbReference type="Pfam" id="PF00389">
    <property type="entry name" value="2-Hacid_dh"/>
    <property type="match status" value="1"/>
</dbReference>
<dbReference type="FunFam" id="3.40.50.720:FF:000616">
    <property type="entry name" value="D-3-phosphoglycerate dehydrogenase 2 chloroplastic"/>
    <property type="match status" value="1"/>
</dbReference>
<keyword evidence="6" id="KW-0007">Acetylation</keyword>
<reference evidence="13" key="1">
    <citation type="submission" date="2021-03" db="EMBL/GenBank/DDBJ databases">
        <authorList>
            <person name="Bekaert M."/>
        </authorList>
    </citation>
    <scope>NUCLEOTIDE SEQUENCE</scope>
</reference>
<evidence type="ECO:0000256" key="3">
    <source>
        <dbReference type="ARBA" id="ARBA00011881"/>
    </source>
</evidence>
<evidence type="ECO:0000259" key="12">
    <source>
        <dbReference type="Pfam" id="PF02826"/>
    </source>
</evidence>
<dbReference type="AlphaFoldDB" id="A0A8S3QAT5"/>
<dbReference type="Pfam" id="PF02826">
    <property type="entry name" value="2-Hacid_dh_C"/>
    <property type="match status" value="1"/>
</dbReference>
<evidence type="ECO:0000256" key="9">
    <source>
        <dbReference type="ARBA" id="ARBA00048731"/>
    </source>
</evidence>
<dbReference type="EMBL" id="CAJPWZ010000459">
    <property type="protein sequence ID" value="CAG2193147.1"/>
    <property type="molecule type" value="Genomic_DNA"/>
</dbReference>
<keyword evidence="5" id="KW-0597">Phosphoprotein</keyword>
<comment type="subunit">
    <text evidence="3">Homotetramer.</text>
</comment>
<gene>
    <name evidence="13" type="ORF">MEDL_8550</name>
</gene>
<proteinExistence type="inferred from homology"/>
<comment type="similarity">
    <text evidence="2 10">Belongs to the D-isomer specific 2-hydroxyacid dehydrogenase family.</text>
</comment>
<evidence type="ECO:0000256" key="4">
    <source>
        <dbReference type="ARBA" id="ARBA00013143"/>
    </source>
</evidence>
<evidence type="ECO:0000256" key="8">
    <source>
        <dbReference type="ARBA" id="ARBA00023027"/>
    </source>
</evidence>
<dbReference type="SUPFAM" id="SSF52283">
    <property type="entry name" value="Formate/glycerate dehydrogenase catalytic domain-like"/>
    <property type="match status" value="1"/>
</dbReference>
<dbReference type="PANTHER" id="PTHR42938">
    <property type="entry name" value="FORMATE DEHYDROGENASE 1"/>
    <property type="match status" value="1"/>
</dbReference>
<dbReference type="PANTHER" id="PTHR42938:SF22">
    <property type="entry name" value="D-3-PHOSPHOGLYCERATE DEHYDROGENASE"/>
    <property type="match status" value="1"/>
</dbReference>
<protein>
    <recommendedName>
        <fullName evidence="4">phosphoglycerate dehydrogenase</fullName>
        <ecNumber evidence="4">1.1.1.95</ecNumber>
    </recommendedName>
</protein>
<dbReference type="FunFam" id="3.40.50.720:FF:000021">
    <property type="entry name" value="D-3-phosphoglycerate dehydrogenase"/>
    <property type="match status" value="1"/>
</dbReference>
<evidence type="ECO:0000256" key="2">
    <source>
        <dbReference type="ARBA" id="ARBA00005854"/>
    </source>
</evidence>
<organism evidence="13 14">
    <name type="scientific">Mytilus edulis</name>
    <name type="common">Blue mussel</name>
    <dbReference type="NCBI Taxonomy" id="6550"/>
    <lineage>
        <taxon>Eukaryota</taxon>
        <taxon>Metazoa</taxon>
        <taxon>Spiralia</taxon>
        <taxon>Lophotrochozoa</taxon>
        <taxon>Mollusca</taxon>
        <taxon>Bivalvia</taxon>
        <taxon>Autobranchia</taxon>
        <taxon>Pteriomorphia</taxon>
        <taxon>Mytilida</taxon>
        <taxon>Mytiloidea</taxon>
        <taxon>Mytilidae</taxon>
        <taxon>Mytilinae</taxon>
        <taxon>Mytilus</taxon>
    </lineage>
</organism>
<evidence type="ECO:0000313" key="14">
    <source>
        <dbReference type="Proteomes" id="UP000683360"/>
    </source>
</evidence>
<keyword evidence="8" id="KW-0520">NAD</keyword>
<keyword evidence="7 10" id="KW-0560">Oxidoreductase</keyword>
<sequence>MSFQLQSVLITDEIDTQCVEILQKNGIQVVKNTKLTKEQLLTEIPKYDGLVVRSATKVTADVINAGTNLKIIGRAGTGVDNIDCDVATKRGIIVDEVRIHVQPCFVIHTPGGNTLSAAEHTCTLICALSRHIHRGDRAMKEEKWSERKVLMGNELYGKTLAIIGLGRIGKEVALRMQSFGMTTIGYDPIIPAEVSAEFNTEWMPLEKIWPLADYITVHTPLIPQTRNLINDQVFSVCKKGVKVVNVARGGIIEEAAIKRAIESGQCGGAGLDVFESEPPKDFTLAKMPQVLATPHLGASTTEAQKRVAVEIAEQFVDVVRGKSLFGAINAHAMTNALSPESRPWVVLGRKLGQVAAGLNPGNVENMQVKNSHEEAAPAPYTNVVSVIFNNGFRLSGTTSGGNALLIEVQGQQFSVPASLVDVALLFKGTGNPQLLPTVAGALASAGMCVSSLTVSVENDGQKWGVATFATPPTEKCLEVLKTIVNAAVLVTL</sequence>
<accession>A0A8S3QAT5</accession>
<evidence type="ECO:0000313" key="13">
    <source>
        <dbReference type="EMBL" id="CAG2193147.1"/>
    </source>
</evidence>
<dbReference type="SUPFAM" id="SSF51735">
    <property type="entry name" value="NAD(P)-binding Rossmann-fold domains"/>
    <property type="match status" value="1"/>
</dbReference>
<comment type="catalytic activity">
    <reaction evidence="9">
        <text>(2R)-3-phosphoglycerate + NAD(+) = 3-phosphooxypyruvate + NADH + H(+)</text>
        <dbReference type="Rhea" id="RHEA:12641"/>
        <dbReference type="ChEBI" id="CHEBI:15378"/>
        <dbReference type="ChEBI" id="CHEBI:18110"/>
        <dbReference type="ChEBI" id="CHEBI:57540"/>
        <dbReference type="ChEBI" id="CHEBI:57945"/>
        <dbReference type="ChEBI" id="CHEBI:58272"/>
        <dbReference type="EC" id="1.1.1.95"/>
    </reaction>
</comment>
<feature type="domain" description="D-isomer specific 2-hydroxyacid dehydrogenase catalytic" evidence="11">
    <location>
        <begin position="8"/>
        <end position="328"/>
    </location>
</feature>
<dbReference type="InterPro" id="IPR006140">
    <property type="entry name" value="D-isomer_DH_NAD-bd"/>
</dbReference>
<dbReference type="OrthoDB" id="1621027at2759"/>
<evidence type="ECO:0000256" key="1">
    <source>
        <dbReference type="ARBA" id="ARBA00005216"/>
    </source>
</evidence>
<dbReference type="CDD" id="cd12173">
    <property type="entry name" value="PGDH_4"/>
    <property type="match status" value="1"/>
</dbReference>
<dbReference type="InterPro" id="IPR029752">
    <property type="entry name" value="D-isomer_DH_CS1"/>
</dbReference>
<feature type="domain" description="D-isomer specific 2-hydroxyacid dehydrogenase NAD-binding" evidence="12">
    <location>
        <begin position="123"/>
        <end position="297"/>
    </location>
</feature>
<dbReference type="InterPro" id="IPR036291">
    <property type="entry name" value="NAD(P)-bd_dom_sf"/>
</dbReference>
<dbReference type="PROSITE" id="PS00065">
    <property type="entry name" value="D_2_HYDROXYACID_DH_1"/>
    <property type="match status" value="1"/>
</dbReference>
<dbReference type="EC" id="1.1.1.95" evidence="4"/>
<dbReference type="Proteomes" id="UP000683360">
    <property type="component" value="Unassembled WGS sequence"/>
</dbReference>
<dbReference type="GO" id="GO:0004617">
    <property type="term" value="F:phosphoglycerate dehydrogenase activity"/>
    <property type="evidence" value="ECO:0007669"/>
    <property type="project" value="UniProtKB-EC"/>
</dbReference>
<keyword evidence="14" id="KW-1185">Reference proteome</keyword>
<dbReference type="Gene3D" id="3.40.50.720">
    <property type="entry name" value="NAD(P)-binding Rossmann-like Domain"/>
    <property type="match status" value="2"/>
</dbReference>
<evidence type="ECO:0000256" key="6">
    <source>
        <dbReference type="ARBA" id="ARBA00022990"/>
    </source>
</evidence>
<evidence type="ECO:0000256" key="7">
    <source>
        <dbReference type="ARBA" id="ARBA00023002"/>
    </source>
</evidence>
<name>A0A8S3QAT5_MYTED</name>
<evidence type="ECO:0000256" key="10">
    <source>
        <dbReference type="RuleBase" id="RU003719"/>
    </source>
</evidence>
<dbReference type="GO" id="GO:0051287">
    <property type="term" value="F:NAD binding"/>
    <property type="evidence" value="ECO:0007669"/>
    <property type="project" value="InterPro"/>
</dbReference>
<comment type="caution">
    <text evidence="13">The sequence shown here is derived from an EMBL/GenBank/DDBJ whole genome shotgun (WGS) entry which is preliminary data.</text>
</comment>
<dbReference type="FunFam" id="3.40.50.720:FF:000038">
    <property type="entry name" value="D-3-phosphoglycerate dehydrogenase"/>
    <property type="match status" value="1"/>
</dbReference>
<dbReference type="InterPro" id="IPR006139">
    <property type="entry name" value="D-isomer_2_OHA_DH_cat_dom"/>
</dbReference>
<comment type="pathway">
    <text evidence="1">Amino-acid biosynthesis; L-serine biosynthesis; L-serine from 3-phospho-D-glycerate: step 1/3.</text>
</comment>
<evidence type="ECO:0000256" key="5">
    <source>
        <dbReference type="ARBA" id="ARBA00022553"/>
    </source>
</evidence>
<evidence type="ECO:0000259" key="11">
    <source>
        <dbReference type="Pfam" id="PF00389"/>
    </source>
</evidence>